<reference evidence="2" key="1">
    <citation type="submission" date="2015-05" db="EMBL/GenBank/DDBJ databases">
        <title>Permanent draft genome of Rhodopirellula islandicus K833.</title>
        <authorList>
            <person name="Kizina J."/>
            <person name="Richter M."/>
            <person name="Glockner F.O."/>
            <person name="Harder J."/>
        </authorList>
    </citation>
    <scope>NUCLEOTIDE SEQUENCE [LARGE SCALE GENOMIC DNA]</scope>
    <source>
        <strain evidence="2">K833</strain>
    </source>
</reference>
<dbReference type="PANTHER" id="PTHR33360">
    <property type="entry name" value="TRANSPOSASE FOR INSERTION SEQUENCE ELEMENT IS200"/>
    <property type="match status" value="1"/>
</dbReference>
<dbReference type="STRING" id="595434.RISK_001095"/>
<name>A0A0J1BJP8_RHOIS</name>
<dbReference type="Gene3D" id="3.30.70.1290">
    <property type="entry name" value="Transposase IS200-like"/>
    <property type="match status" value="1"/>
</dbReference>
<keyword evidence="3" id="KW-1185">Reference proteome</keyword>
<dbReference type="NCBIfam" id="NF033573">
    <property type="entry name" value="transpos_IS200"/>
    <property type="match status" value="1"/>
</dbReference>
<dbReference type="GO" id="GO:0006313">
    <property type="term" value="P:DNA transposition"/>
    <property type="evidence" value="ECO:0007669"/>
    <property type="project" value="InterPro"/>
</dbReference>
<organism evidence="2 3">
    <name type="scientific">Rhodopirellula islandica</name>
    <dbReference type="NCBI Taxonomy" id="595434"/>
    <lineage>
        <taxon>Bacteria</taxon>
        <taxon>Pseudomonadati</taxon>
        <taxon>Planctomycetota</taxon>
        <taxon>Planctomycetia</taxon>
        <taxon>Pirellulales</taxon>
        <taxon>Pirellulaceae</taxon>
        <taxon>Rhodopirellula</taxon>
    </lineage>
</organism>
<sequence>MSTFTNLLFHLIYSTKYRKPAIRSEWQDELHGYMGGIVRDQKGTLLRIGGVDDHIHMLAKLSPTIAISDVLRTIKSNSSKWINERSDVHRKFEWQSGYAAFSVSESQAPAVADYIANQADHHRKKTFEDEFLSILKRHRIEYDPRYVFEREIIA</sequence>
<dbReference type="GO" id="GO:0004803">
    <property type="term" value="F:transposase activity"/>
    <property type="evidence" value="ECO:0007669"/>
    <property type="project" value="InterPro"/>
</dbReference>
<dbReference type="SUPFAM" id="SSF143422">
    <property type="entry name" value="Transposase IS200-like"/>
    <property type="match status" value="1"/>
</dbReference>
<evidence type="ECO:0000313" key="2">
    <source>
        <dbReference type="EMBL" id="KLU06781.1"/>
    </source>
</evidence>
<accession>A0A0J1BJP8</accession>
<dbReference type="OrthoDB" id="9798161at2"/>
<dbReference type="GO" id="GO:0003677">
    <property type="term" value="F:DNA binding"/>
    <property type="evidence" value="ECO:0007669"/>
    <property type="project" value="InterPro"/>
</dbReference>
<evidence type="ECO:0000313" key="3">
    <source>
        <dbReference type="Proteomes" id="UP000036367"/>
    </source>
</evidence>
<dbReference type="Proteomes" id="UP000036367">
    <property type="component" value="Unassembled WGS sequence"/>
</dbReference>
<dbReference type="SMART" id="SM01321">
    <property type="entry name" value="Y1_Tnp"/>
    <property type="match status" value="1"/>
</dbReference>
<dbReference type="PATRIC" id="fig|595434.4.peg.1053"/>
<dbReference type="InterPro" id="IPR036515">
    <property type="entry name" value="Transposase_17_sf"/>
</dbReference>
<proteinExistence type="predicted"/>
<dbReference type="EMBL" id="LECT01000010">
    <property type="protein sequence ID" value="KLU06781.1"/>
    <property type="molecule type" value="Genomic_DNA"/>
</dbReference>
<dbReference type="PANTHER" id="PTHR33360:SF2">
    <property type="entry name" value="TRANSPOSASE FOR INSERTION SEQUENCE ELEMENT IS200"/>
    <property type="match status" value="1"/>
</dbReference>
<feature type="domain" description="Transposase IS200-like" evidence="1">
    <location>
        <begin position="4"/>
        <end position="118"/>
    </location>
</feature>
<dbReference type="Pfam" id="PF01797">
    <property type="entry name" value="Y1_Tnp"/>
    <property type="match status" value="1"/>
</dbReference>
<evidence type="ECO:0000259" key="1">
    <source>
        <dbReference type="SMART" id="SM01321"/>
    </source>
</evidence>
<comment type="caution">
    <text evidence="2">The sequence shown here is derived from an EMBL/GenBank/DDBJ whole genome shotgun (WGS) entry which is preliminary data.</text>
</comment>
<protein>
    <submittedName>
        <fullName evidence="2">Transposase</fullName>
    </submittedName>
</protein>
<dbReference type="RefSeq" id="WP_047813082.1">
    <property type="nucleotide sequence ID" value="NZ_LECT01000010.1"/>
</dbReference>
<dbReference type="InterPro" id="IPR002686">
    <property type="entry name" value="Transposase_17"/>
</dbReference>
<dbReference type="AlphaFoldDB" id="A0A0J1BJP8"/>
<gene>
    <name evidence="2" type="ORF">RISK_001095</name>
</gene>